<dbReference type="InterPro" id="IPR014543">
    <property type="entry name" value="UCP028291"/>
</dbReference>
<accession>A0ABV6S9S2</accession>
<protein>
    <submittedName>
        <fullName evidence="1">DUF2218 domain-containing protein</fullName>
    </submittedName>
</protein>
<gene>
    <name evidence="1" type="ORF">ACFFF8_15445</name>
</gene>
<dbReference type="EMBL" id="JBHLTM010000061">
    <property type="protein sequence ID" value="MFC0685987.1"/>
    <property type="molecule type" value="Genomic_DNA"/>
</dbReference>
<name>A0ABV6S9S2_9SPHN</name>
<comment type="caution">
    <text evidence="1">The sequence shown here is derived from an EMBL/GenBank/DDBJ whole genome shotgun (WGS) entry which is preliminary data.</text>
</comment>
<evidence type="ECO:0000313" key="1">
    <source>
        <dbReference type="EMBL" id="MFC0685987.1"/>
    </source>
</evidence>
<dbReference type="Pfam" id="PF09981">
    <property type="entry name" value="DUF2218"/>
    <property type="match status" value="1"/>
</dbReference>
<evidence type="ECO:0000313" key="2">
    <source>
        <dbReference type="Proteomes" id="UP001589858"/>
    </source>
</evidence>
<keyword evidence="2" id="KW-1185">Reference proteome</keyword>
<organism evidence="1 2">
    <name type="scientific">Novosphingobium clariflavum</name>
    <dbReference type="NCBI Taxonomy" id="2029884"/>
    <lineage>
        <taxon>Bacteria</taxon>
        <taxon>Pseudomonadati</taxon>
        <taxon>Pseudomonadota</taxon>
        <taxon>Alphaproteobacteria</taxon>
        <taxon>Sphingomonadales</taxon>
        <taxon>Sphingomonadaceae</taxon>
        <taxon>Novosphingobium</taxon>
    </lineage>
</organism>
<dbReference type="RefSeq" id="WP_267218726.1">
    <property type="nucleotide sequence ID" value="NZ_JAPCWC010000002.1"/>
</dbReference>
<dbReference type="PIRSF" id="PIRSF028291">
    <property type="entry name" value="UCP028291"/>
    <property type="match status" value="1"/>
</dbReference>
<sequence>MSHTIGAEVATPNGAKYVLQLCKHWSHKLETAVEGSTGTVTFPNAVATMAAGDTGIAIAITGENRDDVQGLTDVVARHIDRFAFREAPLTYDWKWQDEVAG</sequence>
<proteinExistence type="predicted"/>
<reference evidence="1 2" key="1">
    <citation type="submission" date="2024-09" db="EMBL/GenBank/DDBJ databases">
        <authorList>
            <person name="Sun Q."/>
            <person name="Mori K."/>
        </authorList>
    </citation>
    <scope>NUCLEOTIDE SEQUENCE [LARGE SCALE GENOMIC DNA]</scope>
    <source>
        <strain evidence="1 2">CICC 11035S</strain>
    </source>
</reference>
<dbReference type="Proteomes" id="UP001589858">
    <property type="component" value="Unassembled WGS sequence"/>
</dbReference>
<dbReference type="Gene3D" id="3.30.310.50">
    <property type="entry name" value="Alpha-D-phosphohexomutase, C-terminal domain"/>
    <property type="match status" value="1"/>
</dbReference>